<dbReference type="InterPro" id="IPR021312">
    <property type="entry name" value="DUF2889"/>
</dbReference>
<dbReference type="EMBL" id="UINC01161815">
    <property type="protein sequence ID" value="SVD61218.1"/>
    <property type="molecule type" value="Genomic_DNA"/>
</dbReference>
<organism evidence="1">
    <name type="scientific">marine metagenome</name>
    <dbReference type="NCBI Taxonomy" id="408172"/>
    <lineage>
        <taxon>unclassified sequences</taxon>
        <taxon>metagenomes</taxon>
        <taxon>ecological metagenomes</taxon>
    </lineage>
</organism>
<dbReference type="AlphaFoldDB" id="A0A382WSJ9"/>
<feature type="non-terminal residue" evidence="1">
    <location>
        <position position="101"/>
    </location>
</feature>
<sequence>MPLSAPAERKPIHARQIDCRGYQREDGLWDIEAHLTDVKSYEIESYWRGKVVPGKPVHDMWVRLTVDDDLCIQAIETAFDETPYETCSNVAKNFQAIVGLR</sequence>
<gene>
    <name evidence="1" type="ORF">METZ01_LOCUS414072</name>
</gene>
<protein>
    <submittedName>
        <fullName evidence="1">Uncharacterized protein</fullName>
    </submittedName>
</protein>
<name>A0A382WSJ9_9ZZZZ</name>
<dbReference type="Pfam" id="PF11136">
    <property type="entry name" value="DUF2889"/>
    <property type="match status" value="1"/>
</dbReference>
<reference evidence="1" key="1">
    <citation type="submission" date="2018-05" db="EMBL/GenBank/DDBJ databases">
        <authorList>
            <person name="Lanie J.A."/>
            <person name="Ng W.-L."/>
            <person name="Kazmierczak K.M."/>
            <person name="Andrzejewski T.M."/>
            <person name="Davidsen T.M."/>
            <person name="Wayne K.J."/>
            <person name="Tettelin H."/>
            <person name="Glass J.I."/>
            <person name="Rusch D."/>
            <person name="Podicherti R."/>
            <person name="Tsui H.-C.T."/>
            <person name="Winkler M.E."/>
        </authorList>
    </citation>
    <scope>NUCLEOTIDE SEQUENCE</scope>
</reference>
<accession>A0A382WSJ9</accession>
<evidence type="ECO:0000313" key="1">
    <source>
        <dbReference type="EMBL" id="SVD61218.1"/>
    </source>
</evidence>
<proteinExistence type="predicted"/>